<feature type="chain" id="PRO_5003034300" evidence="2">
    <location>
        <begin position="22"/>
        <end position="541"/>
    </location>
</feature>
<dbReference type="InterPro" id="IPR003594">
    <property type="entry name" value="HATPase_dom"/>
</dbReference>
<dbReference type="PROSITE" id="PS50109">
    <property type="entry name" value="HIS_KIN"/>
    <property type="match status" value="1"/>
</dbReference>
<feature type="signal peptide" evidence="2">
    <location>
        <begin position="1"/>
        <end position="21"/>
    </location>
</feature>
<keyword evidence="4" id="KW-0808">Transferase</keyword>
<dbReference type="Gene3D" id="3.30.565.10">
    <property type="entry name" value="Histidine kinase-like ATPase, C-terminal domain"/>
    <property type="match status" value="1"/>
</dbReference>
<keyword evidence="1" id="KW-1133">Transmembrane helix</keyword>
<dbReference type="PANTHER" id="PTHR34220:SF7">
    <property type="entry name" value="SENSOR HISTIDINE KINASE YPDA"/>
    <property type="match status" value="1"/>
</dbReference>
<dbReference type="InterPro" id="IPR036890">
    <property type="entry name" value="HATPase_C_sf"/>
</dbReference>
<sequence>MKKAVLLLMMGAILTIASAQAQIRWDDYSQSYTTGSTGKSPAIGLLVALRKGNDFLWSIRETSKHFHLLNDTSFRQLRPKEIIVRNTFDTARAQFFMPGVGRKNAHLFQFRVMEYPGNRILVPWRGIDRFTDSTLIHESGIPEMAYLGGYRTSLGKMLIVDVKQVEHDRIMATSLIAWEPIKPVVTNVYTSDNVDQFLKKLQYPWAKIKEPTGQQSPVLTVPSTNTNLIFVLRGTIFTKDQIQYQLIRDGSVYSPWRYNEYDNSFIWLNQYPPGSYALTIRYSAQPQHIAEYRFDVEPAWYQTNLFRIVVGIFVAAILGASLFVILFIRQRRKTQREQLNRTRVQLELKAIYAQLNPHFVFNALSSIQGLINKQDIKGANEYLSDFARLLRESLNHSNKDEISLQEEMQTLDTYLKLEQLRFNFQYKTSIDPAINAYETNVPALLLQPLVENAVKHGVASLQADGRIAISVSRSAHTLIVTIADNGNGYTETKSASGVGLRLVHDRIKLLNELNPKQPITFVSNNSGTGMHVTLTFTDWFL</sequence>
<dbReference type="eggNOG" id="COG2972">
    <property type="taxonomic scope" value="Bacteria"/>
</dbReference>
<dbReference type="InterPro" id="IPR005467">
    <property type="entry name" value="His_kinase_dom"/>
</dbReference>
<dbReference type="GO" id="GO:0016020">
    <property type="term" value="C:membrane"/>
    <property type="evidence" value="ECO:0007669"/>
    <property type="project" value="InterPro"/>
</dbReference>
<dbReference type="SMART" id="SM00387">
    <property type="entry name" value="HATPase_c"/>
    <property type="match status" value="1"/>
</dbReference>
<evidence type="ECO:0000256" key="2">
    <source>
        <dbReference type="SAM" id="SignalP"/>
    </source>
</evidence>
<feature type="domain" description="Histidine kinase" evidence="3">
    <location>
        <begin position="445"/>
        <end position="538"/>
    </location>
</feature>
<keyword evidence="4" id="KW-0418">Kinase</keyword>
<dbReference type="SUPFAM" id="SSF55874">
    <property type="entry name" value="ATPase domain of HSP90 chaperone/DNA topoisomerase II/histidine kinase"/>
    <property type="match status" value="1"/>
</dbReference>
<proteinExistence type="predicted"/>
<name>D2QUQ6_SPILD</name>
<dbReference type="PANTHER" id="PTHR34220">
    <property type="entry name" value="SENSOR HISTIDINE KINASE YPDA"/>
    <property type="match status" value="1"/>
</dbReference>
<keyword evidence="1" id="KW-0812">Transmembrane</keyword>
<organism evidence="4 5">
    <name type="scientific">Spirosoma linguale (strain ATCC 33905 / DSM 74 / LMG 10896 / Claus 1)</name>
    <dbReference type="NCBI Taxonomy" id="504472"/>
    <lineage>
        <taxon>Bacteria</taxon>
        <taxon>Pseudomonadati</taxon>
        <taxon>Bacteroidota</taxon>
        <taxon>Cytophagia</taxon>
        <taxon>Cytophagales</taxon>
        <taxon>Cytophagaceae</taxon>
        <taxon>Spirosoma</taxon>
    </lineage>
</organism>
<dbReference type="InterPro" id="IPR050640">
    <property type="entry name" value="Bact_2-comp_sensor_kinase"/>
</dbReference>
<keyword evidence="1" id="KW-0472">Membrane</keyword>
<evidence type="ECO:0000259" key="3">
    <source>
        <dbReference type="PROSITE" id="PS50109"/>
    </source>
</evidence>
<evidence type="ECO:0000313" key="5">
    <source>
        <dbReference type="Proteomes" id="UP000002028"/>
    </source>
</evidence>
<protein>
    <submittedName>
        <fullName evidence="4">Signal transduction histidine kinase, LytS</fullName>
    </submittedName>
</protein>
<dbReference type="Pfam" id="PF02518">
    <property type="entry name" value="HATPase_c"/>
    <property type="match status" value="1"/>
</dbReference>
<feature type="transmembrane region" description="Helical" evidence="1">
    <location>
        <begin position="305"/>
        <end position="328"/>
    </location>
</feature>
<dbReference type="AlphaFoldDB" id="D2QUQ6"/>
<evidence type="ECO:0000313" key="4">
    <source>
        <dbReference type="EMBL" id="ADB42538.1"/>
    </source>
</evidence>
<keyword evidence="5" id="KW-1185">Reference proteome</keyword>
<accession>D2QUQ6</accession>
<dbReference type="Proteomes" id="UP000002028">
    <property type="component" value="Chromosome"/>
</dbReference>
<gene>
    <name evidence="4" type="ordered locus">Slin_6581</name>
</gene>
<dbReference type="KEGG" id="sli:Slin_6581"/>
<reference evidence="4 5" key="1">
    <citation type="journal article" date="2010" name="Stand. Genomic Sci.">
        <title>Complete genome sequence of Spirosoma linguale type strain (1).</title>
        <authorList>
            <person name="Lail K."/>
            <person name="Sikorski J."/>
            <person name="Saunders E."/>
            <person name="Lapidus A."/>
            <person name="Glavina Del Rio T."/>
            <person name="Copeland A."/>
            <person name="Tice H."/>
            <person name="Cheng J.-F."/>
            <person name="Lucas S."/>
            <person name="Nolan M."/>
            <person name="Bruce D."/>
            <person name="Goodwin L."/>
            <person name="Pitluck S."/>
            <person name="Ivanova N."/>
            <person name="Mavromatis K."/>
            <person name="Ovchinnikova G."/>
            <person name="Pati A."/>
            <person name="Chen A."/>
            <person name="Palaniappan K."/>
            <person name="Land M."/>
            <person name="Hauser L."/>
            <person name="Chang Y.-J."/>
            <person name="Jeffries C.D."/>
            <person name="Chain P."/>
            <person name="Brettin T."/>
            <person name="Detter J.C."/>
            <person name="Schuetze A."/>
            <person name="Rohde M."/>
            <person name="Tindall B.J."/>
            <person name="Goeker M."/>
            <person name="Bristow J."/>
            <person name="Eisen J.A."/>
            <person name="Markowitz V."/>
            <person name="Hugenholtz P."/>
            <person name="Kyrpides N.C."/>
            <person name="Klenk H.-P."/>
            <person name="Chen F."/>
        </authorList>
    </citation>
    <scope>NUCLEOTIDE SEQUENCE [LARGE SCALE GENOMIC DNA]</scope>
    <source>
        <strain evidence="5">ATCC 33905 / DSM 74 / LMG 10896 / Claus 1</strain>
    </source>
</reference>
<dbReference type="STRING" id="504472.Slin_6581"/>
<dbReference type="Pfam" id="PF06580">
    <property type="entry name" value="His_kinase"/>
    <property type="match status" value="1"/>
</dbReference>
<dbReference type="GO" id="GO:0000155">
    <property type="term" value="F:phosphorelay sensor kinase activity"/>
    <property type="evidence" value="ECO:0007669"/>
    <property type="project" value="InterPro"/>
</dbReference>
<dbReference type="HOGENOM" id="CLU_479683_0_0_10"/>
<dbReference type="RefSeq" id="WP_012931020.1">
    <property type="nucleotide sequence ID" value="NC_013730.1"/>
</dbReference>
<dbReference type="EMBL" id="CP001769">
    <property type="protein sequence ID" value="ADB42538.1"/>
    <property type="molecule type" value="Genomic_DNA"/>
</dbReference>
<dbReference type="InterPro" id="IPR010559">
    <property type="entry name" value="Sig_transdc_His_kin_internal"/>
</dbReference>
<evidence type="ECO:0000256" key="1">
    <source>
        <dbReference type="SAM" id="Phobius"/>
    </source>
</evidence>
<keyword evidence="2" id="KW-0732">Signal</keyword>